<organism evidence="1 2">
    <name type="scientific">Araneus ventricosus</name>
    <name type="common">Orbweaver spider</name>
    <name type="synonym">Epeira ventricosa</name>
    <dbReference type="NCBI Taxonomy" id="182803"/>
    <lineage>
        <taxon>Eukaryota</taxon>
        <taxon>Metazoa</taxon>
        <taxon>Ecdysozoa</taxon>
        <taxon>Arthropoda</taxon>
        <taxon>Chelicerata</taxon>
        <taxon>Arachnida</taxon>
        <taxon>Araneae</taxon>
        <taxon>Araneomorphae</taxon>
        <taxon>Entelegynae</taxon>
        <taxon>Araneoidea</taxon>
        <taxon>Araneidae</taxon>
        <taxon>Araneus</taxon>
    </lineage>
</organism>
<comment type="caution">
    <text evidence="1">The sequence shown here is derived from an EMBL/GenBank/DDBJ whole genome shotgun (WGS) entry which is preliminary data.</text>
</comment>
<dbReference type="Proteomes" id="UP000499080">
    <property type="component" value="Unassembled WGS sequence"/>
</dbReference>
<evidence type="ECO:0000313" key="2">
    <source>
        <dbReference type="Proteomes" id="UP000499080"/>
    </source>
</evidence>
<gene>
    <name evidence="1" type="ORF">AVEN_32230_1</name>
</gene>
<sequence length="121" mass="14349">MRQSNTESLQQSASLFLLLQSFKSQSFLNRKKMLRWDRKPISNVDLIPLRKDLILPSLKWMMEDMHLFRLCLISIYAESSFFPASLLTMRSWEMSLILRYAAEQQITMFSGRVLLRRSDVK</sequence>
<accession>A0A4Y2W677</accession>
<proteinExistence type="predicted"/>
<reference evidence="1 2" key="1">
    <citation type="journal article" date="2019" name="Sci. Rep.">
        <title>Orb-weaving spider Araneus ventricosus genome elucidates the spidroin gene catalogue.</title>
        <authorList>
            <person name="Kono N."/>
            <person name="Nakamura H."/>
            <person name="Ohtoshi R."/>
            <person name="Moran D.A.P."/>
            <person name="Shinohara A."/>
            <person name="Yoshida Y."/>
            <person name="Fujiwara M."/>
            <person name="Mori M."/>
            <person name="Tomita M."/>
            <person name="Arakawa K."/>
        </authorList>
    </citation>
    <scope>NUCLEOTIDE SEQUENCE [LARGE SCALE GENOMIC DNA]</scope>
</reference>
<dbReference type="AlphaFoldDB" id="A0A4Y2W677"/>
<evidence type="ECO:0000313" key="1">
    <source>
        <dbReference type="EMBL" id="GBO32522.1"/>
    </source>
</evidence>
<dbReference type="EMBL" id="BGPR01055994">
    <property type="protein sequence ID" value="GBO32522.1"/>
    <property type="molecule type" value="Genomic_DNA"/>
</dbReference>
<keyword evidence="2" id="KW-1185">Reference proteome</keyword>
<protein>
    <submittedName>
        <fullName evidence="1">Uncharacterized protein</fullName>
    </submittedName>
</protein>
<name>A0A4Y2W677_ARAVE</name>